<feature type="domain" description="NADP-dependent oxidoreductase" evidence="2">
    <location>
        <begin position="16"/>
        <end position="284"/>
    </location>
</feature>
<dbReference type="PANTHER" id="PTHR43625">
    <property type="entry name" value="AFLATOXIN B1 ALDEHYDE REDUCTASE"/>
    <property type="match status" value="1"/>
</dbReference>
<evidence type="ECO:0000256" key="1">
    <source>
        <dbReference type="ARBA" id="ARBA00023002"/>
    </source>
</evidence>
<protein>
    <submittedName>
        <fullName evidence="3">Oxidoreductase</fullName>
    </submittedName>
</protein>
<accession>A0ABQ4C6L3</accession>
<dbReference type="InterPro" id="IPR050791">
    <property type="entry name" value="Aldo-Keto_reductase"/>
</dbReference>
<evidence type="ECO:0000313" key="4">
    <source>
        <dbReference type="Proteomes" id="UP000624325"/>
    </source>
</evidence>
<dbReference type="SUPFAM" id="SSF51430">
    <property type="entry name" value="NAD(P)-linked oxidoreductase"/>
    <property type="match status" value="1"/>
</dbReference>
<gene>
    <name evidence="3" type="ORF">Air01nite_45110</name>
</gene>
<dbReference type="PRINTS" id="PR00069">
    <property type="entry name" value="ALDKETRDTASE"/>
</dbReference>
<evidence type="ECO:0000313" key="3">
    <source>
        <dbReference type="EMBL" id="GIF58416.1"/>
    </source>
</evidence>
<dbReference type="CDD" id="cd19088">
    <property type="entry name" value="AKR_AKR13B1"/>
    <property type="match status" value="1"/>
</dbReference>
<reference evidence="3 4" key="1">
    <citation type="submission" date="2021-01" db="EMBL/GenBank/DDBJ databases">
        <title>Whole genome shotgun sequence of Asanoa iriomotensis NBRC 100142.</title>
        <authorList>
            <person name="Komaki H."/>
            <person name="Tamura T."/>
        </authorList>
    </citation>
    <scope>NUCLEOTIDE SEQUENCE [LARGE SCALE GENOMIC DNA]</scope>
    <source>
        <strain evidence="3 4">NBRC 100142</strain>
    </source>
</reference>
<dbReference type="Proteomes" id="UP000624325">
    <property type="component" value="Unassembled WGS sequence"/>
</dbReference>
<evidence type="ECO:0000259" key="2">
    <source>
        <dbReference type="Pfam" id="PF00248"/>
    </source>
</evidence>
<dbReference type="RefSeq" id="WP_203704938.1">
    <property type="nucleotide sequence ID" value="NZ_BAAALU010000002.1"/>
</dbReference>
<dbReference type="InterPro" id="IPR020471">
    <property type="entry name" value="AKR"/>
</dbReference>
<dbReference type="EMBL" id="BONC01000033">
    <property type="protein sequence ID" value="GIF58416.1"/>
    <property type="molecule type" value="Genomic_DNA"/>
</dbReference>
<dbReference type="InterPro" id="IPR023210">
    <property type="entry name" value="NADP_OxRdtase_dom"/>
</dbReference>
<dbReference type="Gene3D" id="3.20.20.100">
    <property type="entry name" value="NADP-dependent oxidoreductase domain"/>
    <property type="match status" value="1"/>
</dbReference>
<proteinExistence type="predicted"/>
<keyword evidence="1" id="KW-0560">Oxidoreductase</keyword>
<dbReference type="InterPro" id="IPR036812">
    <property type="entry name" value="NAD(P)_OxRdtase_dom_sf"/>
</dbReference>
<sequence>MSNETFHLGGDLPVRRLGFGSGQLAGPGYWRARLDTARSTTILRRAVERGVMLVDTADNYGPDVVEELIADALHPYPTGLVIATKCGVVRTGPDVWHHAGRPEQLRAQCEASLRRLRLDTIDLYQLHRIDPDVPLTEQLGALAELQQAGKIRHIGVDTVTAEELGRCLAEAEIASVQNRYNLIDRDSERVLAMCEARNIAFLPWFPLGKGLLATGGEGGVLRAIVEVAHRHGATASQIALAWLLHRASVILPTPGTASLAHLDENLDAAGIVLDADDLRQLDELTMPASS</sequence>
<organism evidence="3 4">
    <name type="scientific">Asanoa iriomotensis</name>
    <dbReference type="NCBI Taxonomy" id="234613"/>
    <lineage>
        <taxon>Bacteria</taxon>
        <taxon>Bacillati</taxon>
        <taxon>Actinomycetota</taxon>
        <taxon>Actinomycetes</taxon>
        <taxon>Micromonosporales</taxon>
        <taxon>Micromonosporaceae</taxon>
        <taxon>Asanoa</taxon>
    </lineage>
</organism>
<comment type="caution">
    <text evidence="3">The sequence shown here is derived from an EMBL/GenBank/DDBJ whole genome shotgun (WGS) entry which is preliminary data.</text>
</comment>
<keyword evidence="4" id="KW-1185">Reference proteome</keyword>
<name>A0ABQ4C6L3_9ACTN</name>
<dbReference type="PANTHER" id="PTHR43625:SF40">
    <property type="entry name" value="ALDO-KETO REDUCTASE YAKC [NADP(+)]"/>
    <property type="match status" value="1"/>
</dbReference>
<dbReference type="Pfam" id="PF00248">
    <property type="entry name" value="Aldo_ket_red"/>
    <property type="match status" value="1"/>
</dbReference>